<dbReference type="InParanoid" id="A0A067LVJ5"/>
<proteinExistence type="predicted"/>
<evidence type="ECO:0000313" key="4">
    <source>
        <dbReference type="Proteomes" id="UP000027195"/>
    </source>
</evidence>
<accession>A0A067LVJ5</accession>
<dbReference type="Proteomes" id="UP000027195">
    <property type="component" value="Unassembled WGS sequence"/>
</dbReference>
<keyword evidence="4" id="KW-1185">Reference proteome</keyword>
<keyword evidence="2" id="KW-1133">Transmembrane helix</keyword>
<keyword evidence="2" id="KW-0812">Transmembrane</keyword>
<name>A0A067LVJ5_BOTB1</name>
<feature type="compositionally biased region" description="Polar residues" evidence="1">
    <location>
        <begin position="203"/>
        <end position="214"/>
    </location>
</feature>
<protein>
    <submittedName>
        <fullName evidence="3">Uncharacterized protein</fullName>
    </submittedName>
</protein>
<evidence type="ECO:0000256" key="2">
    <source>
        <dbReference type="SAM" id="Phobius"/>
    </source>
</evidence>
<organism evidence="3 4">
    <name type="scientific">Botryobasidium botryosum (strain FD-172 SS1)</name>
    <dbReference type="NCBI Taxonomy" id="930990"/>
    <lineage>
        <taxon>Eukaryota</taxon>
        <taxon>Fungi</taxon>
        <taxon>Dikarya</taxon>
        <taxon>Basidiomycota</taxon>
        <taxon>Agaricomycotina</taxon>
        <taxon>Agaricomycetes</taxon>
        <taxon>Cantharellales</taxon>
        <taxon>Botryobasidiaceae</taxon>
        <taxon>Botryobasidium</taxon>
    </lineage>
</organism>
<reference evidence="4" key="1">
    <citation type="journal article" date="2014" name="Proc. Natl. Acad. Sci. U.S.A.">
        <title>Extensive sampling of basidiomycete genomes demonstrates inadequacy of the white-rot/brown-rot paradigm for wood decay fungi.</title>
        <authorList>
            <person name="Riley R."/>
            <person name="Salamov A.A."/>
            <person name="Brown D.W."/>
            <person name="Nagy L.G."/>
            <person name="Floudas D."/>
            <person name="Held B.W."/>
            <person name="Levasseur A."/>
            <person name="Lombard V."/>
            <person name="Morin E."/>
            <person name="Otillar R."/>
            <person name="Lindquist E.A."/>
            <person name="Sun H."/>
            <person name="LaButti K.M."/>
            <person name="Schmutz J."/>
            <person name="Jabbour D."/>
            <person name="Luo H."/>
            <person name="Baker S.E."/>
            <person name="Pisabarro A.G."/>
            <person name="Walton J.D."/>
            <person name="Blanchette R.A."/>
            <person name="Henrissat B."/>
            <person name="Martin F."/>
            <person name="Cullen D."/>
            <person name="Hibbett D.S."/>
            <person name="Grigoriev I.V."/>
        </authorList>
    </citation>
    <scope>NUCLEOTIDE SEQUENCE [LARGE SCALE GENOMIC DNA]</scope>
    <source>
        <strain evidence="4">FD-172 SS1</strain>
    </source>
</reference>
<gene>
    <name evidence="3" type="ORF">BOTBODRAFT_38864</name>
</gene>
<feature type="transmembrane region" description="Helical" evidence="2">
    <location>
        <begin position="155"/>
        <end position="177"/>
    </location>
</feature>
<keyword evidence="2" id="KW-0472">Membrane</keyword>
<evidence type="ECO:0000256" key="1">
    <source>
        <dbReference type="SAM" id="MobiDB-lite"/>
    </source>
</evidence>
<evidence type="ECO:0000313" key="3">
    <source>
        <dbReference type="EMBL" id="KDQ07333.1"/>
    </source>
</evidence>
<dbReference type="HOGENOM" id="CLU_1042043_0_0_1"/>
<dbReference type="AlphaFoldDB" id="A0A067LVJ5"/>
<feature type="region of interest" description="Disordered" evidence="1">
    <location>
        <begin position="198"/>
        <end position="249"/>
    </location>
</feature>
<sequence>MSELVSIDDTDPRVTYGPSWDVATDTDPSTSTSYFNRTYHDSKGRSNLTIDFVFSGVSLTLYGTHTQVSSTDSSPHRLIIDDTTYELFPHAQQGILFASPDLGPARHHVRLITGRDSLHFDRFSFTSIDPSSTNNFPTPLSTPSNDTGASKHHSAAVIVAPVLAIVLAMTIVILCVIRPIRRSMLGVLPCARFKSTARRRRGQSVSGLPTTSDHNPFGSGARRTSPAPVTHVTPMSQIRPPPQALIAPFRGADSKDRYSRVDEKWMA</sequence>
<dbReference type="EMBL" id="KL198109">
    <property type="protein sequence ID" value="KDQ07333.1"/>
    <property type="molecule type" value="Genomic_DNA"/>
</dbReference>